<dbReference type="SMART" id="SM00173">
    <property type="entry name" value="RAS"/>
    <property type="match status" value="1"/>
</dbReference>
<sequence length="194" mass="21568">MVMKSHMNSSVVPCTLVGDGMVGKTSLALAFTNNQTPDENYVATVFDNYAGNVSVHGEQYTISIFDSPGQHDYQSVRAYSYLDSEVIIVCYSVVDRDTLENVRDVWIPETTTQTKRKKPIILIGCQTDIRIPNNESHVTYDEGCNIAKAIGADAFIECSSASMTGISDVFQTVVKVVLKSRKKKSNIFNRLLRR</sequence>
<gene>
    <name evidence="3" type="ORF">DPMN_096872</name>
</gene>
<dbReference type="Proteomes" id="UP000828390">
    <property type="component" value="Unassembled WGS sequence"/>
</dbReference>
<dbReference type="SMART" id="SM00174">
    <property type="entry name" value="RHO"/>
    <property type="match status" value="1"/>
</dbReference>
<dbReference type="EMBL" id="JAIWYP010000003">
    <property type="protein sequence ID" value="KAH3854335.1"/>
    <property type="molecule type" value="Genomic_DNA"/>
</dbReference>
<evidence type="ECO:0000313" key="3">
    <source>
        <dbReference type="EMBL" id="KAH3854335.1"/>
    </source>
</evidence>
<keyword evidence="1" id="KW-0547">Nucleotide-binding</keyword>
<evidence type="ECO:0000313" key="4">
    <source>
        <dbReference type="Proteomes" id="UP000828390"/>
    </source>
</evidence>
<reference evidence="3" key="2">
    <citation type="submission" date="2020-11" db="EMBL/GenBank/DDBJ databases">
        <authorList>
            <person name="McCartney M.A."/>
            <person name="Auch B."/>
            <person name="Kono T."/>
            <person name="Mallez S."/>
            <person name="Becker A."/>
            <person name="Gohl D.M."/>
            <person name="Silverstein K.A.T."/>
            <person name="Koren S."/>
            <person name="Bechman K.B."/>
            <person name="Herman A."/>
            <person name="Abrahante J.E."/>
            <person name="Garbe J."/>
        </authorList>
    </citation>
    <scope>NUCLEOTIDE SEQUENCE</scope>
    <source>
        <strain evidence="3">Duluth1</strain>
        <tissue evidence="3">Whole animal</tissue>
    </source>
</reference>
<dbReference type="NCBIfam" id="TIGR00231">
    <property type="entry name" value="small_GTP"/>
    <property type="match status" value="1"/>
</dbReference>
<reference evidence="3" key="1">
    <citation type="journal article" date="2019" name="bioRxiv">
        <title>The Genome of the Zebra Mussel, Dreissena polymorpha: A Resource for Invasive Species Research.</title>
        <authorList>
            <person name="McCartney M.A."/>
            <person name="Auch B."/>
            <person name="Kono T."/>
            <person name="Mallez S."/>
            <person name="Zhang Y."/>
            <person name="Obille A."/>
            <person name="Becker A."/>
            <person name="Abrahante J.E."/>
            <person name="Garbe J."/>
            <person name="Badalamenti J.P."/>
            <person name="Herman A."/>
            <person name="Mangelson H."/>
            <person name="Liachko I."/>
            <person name="Sullivan S."/>
            <person name="Sone E.D."/>
            <person name="Koren S."/>
            <person name="Silverstein K.A.T."/>
            <person name="Beckman K.B."/>
            <person name="Gohl D.M."/>
        </authorList>
    </citation>
    <scope>NUCLEOTIDE SEQUENCE</scope>
    <source>
        <strain evidence="3">Duluth1</strain>
        <tissue evidence="3">Whole animal</tissue>
    </source>
</reference>
<dbReference type="SUPFAM" id="SSF52540">
    <property type="entry name" value="P-loop containing nucleoside triphosphate hydrolases"/>
    <property type="match status" value="1"/>
</dbReference>
<dbReference type="PRINTS" id="PR00449">
    <property type="entry name" value="RASTRNSFRMNG"/>
</dbReference>
<proteinExistence type="predicted"/>
<dbReference type="CDD" id="cd00157">
    <property type="entry name" value="Rho"/>
    <property type="match status" value="1"/>
</dbReference>
<dbReference type="PROSITE" id="PS51419">
    <property type="entry name" value="RAB"/>
    <property type="match status" value="1"/>
</dbReference>
<keyword evidence="4" id="KW-1185">Reference proteome</keyword>
<accession>A0A9D4LA75</accession>
<dbReference type="Gene3D" id="3.40.50.300">
    <property type="entry name" value="P-loop containing nucleotide triphosphate hydrolases"/>
    <property type="match status" value="1"/>
</dbReference>
<protein>
    <submittedName>
        <fullName evidence="3">Uncharacterized protein</fullName>
    </submittedName>
</protein>
<name>A0A9D4LA75_DREPO</name>
<dbReference type="InterPro" id="IPR001806">
    <property type="entry name" value="Small_GTPase"/>
</dbReference>
<dbReference type="InterPro" id="IPR005225">
    <property type="entry name" value="Small_GTP-bd"/>
</dbReference>
<dbReference type="PROSITE" id="PS51420">
    <property type="entry name" value="RHO"/>
    <property type="match status" value="1"/>
</dbReference>
<dbReference type="PANTHER" id="PTHR24072">
    <property type="entry name" value="RHO FAMILY GTPASE"/>
    <property type="match status" value="1"/>
</dbReference>
<dbReference type="PROSITE" id="PS51421">
    <property type="entry name" value="RAS"/>
    <property type="match status" value="1"/>
</dbReference>
<evidence type="ECO:0000256" key="2">
    <source>
        <dbReference type="ARBA" id="ARBA00023134"/>
    </source>
</evidence>
<dbReference type="GO" id="GO:0007264">
    <property type="term" value="P:small GTPase-mediated signal transduction"/>
    <property type="evidence" value="ECO:0007669"/>
    <property type="project" value="InterPro"/>
</dbReference>
<comment type="caution">
    <text evidence="3">The sequence shown here is derived from an EMBL/GenBank/DDBJ whole genome shotgun (WGS) entry which is preliminary data.</text>
</comment>
<dbReference type="SMART" id="SM00175">
    <property type="entry name" value="RAB"/>
    <property type="match status" value="1"/>
</dbReference>
<dbReference type="InterPro" id="IPR003578">
    <property type="entry name" value="Small_GTPase_Rho"/>
</dbReference>
<dbReference type="OrthoDB" id="25896at2759"/>
<organism evidence="3 4">
    <name type="scientific">Dreissena polymorpha</name>
    <name type="common">Zebra mussel</name>
    <name type="synonym">Mytilus polymorpha</name>
    <dbReference type="NCBI Taxonomy" id="45954"/>
    <lineage>
        <taxon>Eukaryota</taxon>
        <taxon>Metazoa</taxon>
        <taxon>Spiralia</taxon>
        <taxon>Lophotrochozoa</taxon>
        <taxon>Mollusca</taxon>
        <taxon>Bivalvia</taxon>
        <taxon>Autobranchia</taxon>
        <taxon>Heteroconchia</taxon>
        <taxon>Euheterodonta</taxon>
        <taxon>Imparidentia</taxon>
        <taxon>Neoheterodontei</taxon>
        <taxon>Myida</taxon>
        <taxon>Dreissenoidea</taxon>
        <taxon>Dreissenidae</taxon>
        <taxon>Dreissena</taxon>
    </lineage>
</organism>
<evidence type="ECO:0000256" key="1">
    <source>
        <dbReference type="ARBA" id="ARBA00022741"/>
    </source>
</evidence>
<dbReference type="GO" id="GO:0003924">
    <property type="term" value="F:GTPase activity"/>
    <property type="evidence" value="ECO:0007669"/>
    <property type="project" value="InterPro"/>
</dbReference>
<dbReference type="Pfam" id="PF00071">
    <property type="entry name" value="Ras"/>
    <property type="match status" value="1"/>
</dbReference>
<dbReference type="InterPro" id="IPR027417">
    <property type="entry name" value="P-loop_NTPase"/>
</dbReference>
<keyword evidence="2" id="KW-0342">GTP-binding</keyword>
<dbReference type="AlphaFoldDB" id="A0A9D4LA75"/>
<dbReference type="GO" id="GO:0005525">
    <property type="term" value="F:GTP binding"/>
    <property type="evidence" value="ECO:0007669"/>
    <property type="project" value="UniProtKB-KW"/>
</dbReference>